<evidence type="ECO:0000256" key="2">
    <source>
        <dbReference type="ARBA" id="ARBA00022741"/>
    </source>
</evidence>
<keyword evidence="6" id="KW-1185">Reference proteome</keyword>
<evidence type="ECO:0000313" key="5">
    <source>
        <dbReference type="EMBL" id="WIX83531.1"/>
    </source>
</evidence>
<dbReference type="InterPro" id="IPR027417">
    <property type="entry name" value="P-loop_NTPase"/>
</dbReference>
<protein>
    <submittedName>
        <fullName evidence="5">ABC transporter ATP-binding protein</fullName>
    </submittedName>
</protein>
<evidence type="ECO:0000256" key="3">
    <source>
        <dbReference type="ARBA" id="ARBA00022840"/>
    </source>
</evidence>
<keyword evidence="1" id="KW-0813">Transport</keyword>
<dbReference type="InterPro" id="IPR050166">
    <property type="entry name" value="ABC_transporter_ATP-bind"/>
</dbReference>
<evidence type="ECO:0000259" key="4">
    <source>
        <dbReference type="PROSITE" id="PS50893"/>
    </source>
</evidence>
<organism evidence="5 6">
    <name type="scientific">Amycolatopsis carbonis</name>
    <dbReference type="NCBI Taxonomy" id="715471"/>
    <lineage>
        <taxon>Bacteria</taxon>
        <taxon>Bacillati</taxon>
        <taxon>Actinomycetota</taxon>
        <taxon>Actinomycetes</taxon>
        <taxon>Pseudonocardiales</taxon>
        <taxon>Pseudonocardiaceae</taxon>
        <taxon>Amycolatopsis</taxon>
    </lineage>
</organism>
<dbReference type="KEGG" id="acab:QRX50_23600"/>
<evidence type="ECO:0000256" key="1">
    <source>
        <dbReference type="ARBA" id="ARBA00022448"/>
    </source>
</evidence>
<dbReference type="EMBL" id="CP127294">
    <property type="protein sequence ID" value="WIX83531.1"/>
    <property type="molecule type" value="Genomic_DNA"/>
</dbReference>
<dbReference type="Gene3D" id="3.40.50.300">
    <property type="entry name" value="P-loop containing nucleotide triphosphate hydrolases"/>
    <property type="match status" value="1"/>
</dbReference>
<name>A0A9Y2MYI7_9PSEU</name>
<dbReference type="InterPro" id="IPR003593">
    <property type="entry name" value="AAA+_ATPase"/>
</dbReference>
<reference evidence="5 6" key="1">
    <citation type="submission" date="2023-06" db="EMBL/GenBank/DDBJ databases">
        <authorList>
            <person name="Oyuntsetseg B."/>
            <person name="Kim S.B."/>
        </authorList>
    </citation>
    <scope>NUCLEOTIDE SEQUENCE [LARGE SCALE GENOMIC DNA]</scope>
    <source>
        <strain evidence="5 6">2-15</strain>
    </source>
</reference>
<dbReference type="Proteomes" id="UP001236014">
    <property type="component" value="Chromosome"/>
</dbReference>
<sequence>MTETLTSSPESVAATPKLSLRGVGLGYRTPKGRFVALDDVTLDLAPGEFVALVGPSGCGKSTLLKLIAGLLPTTTGEIRLDGAPVPEGVPEGVGLVFQSDALFPWRTVADNIRFPLALKGVSAEEQRAEVRRLVELVGLTSFEQSYPNQLSGGMRKRVGIARALAYDPDVYLMDEPFGPLDAQMRIRLGGEFLSIWENLGKSVVFVTHDVEEAVAMADRVLVMSRGPGTIKEEFRISLDRPRHFQEVRFEPEFQRLQRAIWRSLAEEFDE</sequence>
<dbReference type="GO" id="GO:0005524">
    <property type="term" value="F:ATP binding"/>
    <property type="evidence" value="ECO:0007669"/>
    <property type="project" value="UniProtKB-KW"/>
</dbReference>
<dbReference type="SMART" id="SM00382">
    <property type="entry name" value="AAA"/>
    <property type="match status" value="1"/>
</dbReference>
<evidence type="ECO:0000313" key="6">
    <source>
        <dbReference type="Proteomes" id="UP001236014"/>
    </source>
</evidence>
<dbReference type="SUPFAM" id="SSF52540">
    <property type="entry name" value="P-loop containing nucleoside triphosphate hydrolases"/>
    <property type="match status" value="1"/>
</dbReference>
<dbReference type="PROSITE" id="PS50893">
    <property type="entry name" value="ABC_TRANSPORTER_2"/>
    <property type="match status" value="1"/>
</dbReference>
<dbReference type="AlphaFoldDB" id="A0A9Y2MYI7"/>
<dbReference type="InterPro" id="IPR017871">
    <property type="entry name" value="ABC_transporter-like_CS"/>
</dbReference>
<proteinExistence type="predicted"/>
<keyword evidence="3 5" id="KW-0067">ATP-binding</keyword>
<dbReference type="PROSITE" id="PS00211">
    <property type="entry name" value="ABC_TRANSPORTER_1"/>
    <property type="match status" value="1"/>
</dbReference>
<dbReference type="RefSeq" id="WP_285974080.1">
    <property type="nucleotide sequence ID" value="NZ_CP127294.1"/>
</dbReference>
<dbReference type="GO" id="GO:0016887">
    <property type="term" value="F:ATP hydrolysis activity"/>
    <property type="evidence" value="ECO:0007669"/>
    <property type="project" value="InterPro"/>
</dbReference>
<feature type="domain" description="ABC transporter" evidence="4">
    <location>
        <begin position="20"/>
        <end position="250"/>
    </location>
</feature>
<dbReference type="Pfam" id="PF00005">
    <property type="entry name" value="ABC_tran"/>
    <property type="match status" value="1"/>
</dbReference>
<dbReference type="InterPro" id="IPR003439">
    <property type="entry name" value="ABC_transporter-like_ATP-bd"/>
</dbReference>
<dbReference type="PANTHER" id="PTHR42788:SF13">
    <property type="entry name" value="ALIPHATIC SULFONATES IMPORT ATP-BINDING PROTEIN SSUB"/>
    <property type="match status" value="1"/>
</dbReference>
<gene>
    <name evidence="5" type="ORF">QRX50_23600</name>
</gene>
<accession>A0A9Y2MYI7</accession>
<dbReference type="PANTHER" id="PTHR42788">
    <property type="entry name" value="TAURINE IMPORT ATP-BINDING PROTEIN-RELATED"/>
    <property type="match status" value="1"/>
</dbReference>
<dbReference type="CDD" id="cd03293">
    <property type="entry name" value="ABC_NrtD_SsuB_transporters"/>
    <property type="match status" value="1"/>
</dbReference>
<keyword evidence="2" id="KW-0547">Nucleotide-binding</keyword>